<dbReference type="Pfam" id="PF00095">
    <property type="entry name" value="WAP"/>
    <property type="match status" value="1"/>
</dbReference>
<dbReference type="SMART" id="SM00217">
    <property type="entry name" value="WAP"/>
    <property type="match status" value="1"/>
</dbReference>
<dbReference type="SUPFAM" id="SSF57256">
    <property type="entry name" value="Elafin-like"/>
    <property type="match status" value="1"/>
</dbReference>
<dbReference type="InterPro" id="IPR036645">
    <property type="entry name" value="Elafin-like_sf"/>
</dbReference>
<evidence type="ECO:0000256" key="2">
    <source>
        <dbReference type="ARBA" id="ARBA00023022"/>
    </source>
</evidence>
<dbReference type="Gene3D" id="4.10.75.10">
    <property type="entry name" value="Elafin-like"/>
    <property type="match status" value="1"/>
</dbReference>
<proteinExistence type="inferred from homology"/>
<dbReference type="AlphaFoldDB" id="A0A670ZQN6"/>
<evidence type="ECO:0000256" key="5">
    <source>
        <dbReference type="SAM" id="SignalP"/>
    </source>
</evidence>
<dbReference type="GeneTree" id="ENSGT01130000279686"/>
<sequence length="70" mass="7615">MTSKVPFNSFVLLRWESLILGTFYSAGKPGRCPSGPPSSICPVMCKHDGDCPGKQKCCRYGCMVVCKDPV</sequence>
<dbReference type="Proteomes" id="UP000472273">
    <property type="component" value="Unplaced"/>
</dbReference>
<keyword evidence="1" id="KW-0929">Antimicrobial</keyword>
<evidence type="ECO:0000313" key="8">
    <source>
        <dbReference type="Proteomes" id="UP000472273"/>
    </source>
</evidence>
<dbReference type="PRINTS" id="PR00003">
    <property type="entry name" value="4DISULPHCORE"/>
</dbReference>
<evidence type="ECO:0000256" key="4">
    <source>
        <dbReference type="ARBA" id="ARBA00035122"/>
    </source>
</evidence>
<protein>
    <recommendedName>
        <fullName evidence="6">WAP domain-containing protein</fullName>
    </recommendedName>
</protein>
<comment type="similarity">
    <text evidence="4">Belongs to the venom waprin family.</text>
</comment>
<reference evidence="7" key="1">
    <citation type="submission" date="2025-08" db="UniProtKB">
        <authorList>
            <consortium name="Ensembl"/>
        </authorList>
    </citation>
    <scope>IDENTIFICATION</scope>
</reference>
<feature type="domain" description="WAP" evidence="6">
    <location>
        <begin position="25"/>
        <end position="70"/>
    </location>
</feature>
<keyword evidence="8" id="KW-1185">Reference proteome</keyword>
<reference evidence="7" key="2">
    <citation type="submission" date="2025-09" db="UniProtKB">
        <authorList>
            <consortium name="Ensembl"/>
        </authorList>
    </citation>
    <scope>IDENTIFICATION</scope>
</reference>
<dbReference type="InterPro" id="IPR008197">
    <property type="entry name" value="WAP_dom"/>
</dbReference>
<dbReference type="GO" id="GO:0005576">
    <property type="term" value="C:extracellular region"/>
    <property type="evidence" value="ECO:0007669"/>
    <property type="project" value="InterPro"/>
</dbReference>
<organism evidence="7 8">
    <name type="scientific">Pseudonaja textilis</name>
    <name type="common">Eastern brown snake</name>
    <dbReference type="NCBI Taxonomy" id="8673"/>
    <lineage>
        <taxon>Eukaryota</taxon>
        <taxon>Metazoa</taxon>
        <taxon>Chordata</taxon>
        <taxon>Craniata</taxon>
        <taxon>Vertebrata</taxon>
        <taxon>Euteleostomi</taxon>
        <taxon>Lepidosauria</taxon>
        <taxon>Squamata</taxon>
        <taxon>Bifurcata</taxon>
        <taxon>Unidentata</taxon>
        <taxon>Episquamata</taxon>
        <taxon>Toxicofera</taxon>
        <taxon>Serpentes</taxon>
        <taxon>Colubroidea</taxon>
        <taxon>Elapidae</taxon>
        <taxon>Hydrophiinae</taxon>
        <taxon>Pseudonaja</taxon>
    </lineage>
</organism>
<evidence type="ECO:0000256" key="1">
    <source>
        <dbReference type="ARBA" id="ARBA00022529"/>
    </source>
</evidence>
<evidence type="ECO:0000313" key="7">
    <source>
        <dbReference type="Ensembl" id="ENSPTXP00000025099.1"/>
    </source>
</evidence>
<feature type="chain" id="PRO_5025684641" description="WAP domain-containing protein" evidence="5">
    <location>
        <begin position="22"/>
        <end position="70"/>
    </location>
</feature>
<dbReference type="GO" id="GO:0030414">
    <property type="term" value="F:peptidase inhibitor activity"/>
    <property type="evidence" value="ECO:0007669"/>
    <property type="project" value="InterPro"/>
</dbReference>
<accession>A0A670ZQN6</accession>
<dbReference type="PROSITE" id="PS51390">
    <property type="entry name" value="WAP"/>
    <property type="match status" value="1"/>
</dbReference>
<keyword evidence="2" id="KW-0044">Antibiotic</keyword>
<dbReference type="OMA" id="GYCADLC"/>
<dbReference type="Ensembl" id="ENSPTXT00000025872.1">
    <property type="protein sequence ID" value="ENSPTXP00000025099.1"/>
    <property type="gene ID" value="ENSPTXG00000017508.1"/>
</dbReference>
<keyword evidence="3" id="KW-1015">Disulfide bond</keyword>
<feature type="signal peptide" evidence="5">
    <location>
        <begin position="1"/>
        <end position="21"/>
    </location>
</feature>
<dbReference type="GO" id="GO:0042742">
    <property type="term" value="P:defense response to bacterium"/>
    <property type="evidence" value="ECO:0007669"/>
    <property type="project" value="UniProtKB-KW"/>
</dbReference>
<name>A0A670ZQN6_PSETE</name>
<evidence type="ECO:0000256" key="3">
    <source>
        <dbReference type="ARBA" id="ARBA00023157"/>
    </source>
</evidence>
<evidence type="ECO:0000259" key="6">
    <source>
        <dbReference type="PROSITE" id="PS51390"/>
    </source>
</evidence>
<keyword evidence="5" id="KW-0732">Signal</keyword>